<dbReference type="AlphaFoldDB" id="A0A2Z6IAK7"/>
<sequence>MSLTLRAGFGLALATAVVVLAGCSAPRGLQHEVTPPEVVRDAPQASDARNFAEAAAGLEVGTTTVMNETPLGVAQVQVERAFKNALGEACRRVVVKNNETQRRGAVCQGADGVWRYVDASL</sequence>
<dbReference type="PROSITE" id="PS51257">
    <property type="entry name" value="PROKAR_LIPOPROTEIN"/>
    <property type="match status" value="1"/>
</dbReference>
<dbReference type="EMBL" id="AP018786">
    <property type="protein sequence ID" value="BBF23573.1"/>
    <property type="molecule type" value="Genomic_DNA"/>
</dbReference>
<dbReference type="InterPro" id="IPR032258">
    <property type="entry name" value="DUF5061"/>
</dbReference>
<name>A0A2Z6IAK7_9BURK</name>
<organism evidence="2 3">
    <name type="scientific">Sutterella megalosphaeroides</name>
    <dbReference type="NCBI Taxonomy" id="2494234"/>
    <lineage>
        <taxon>Bacteria</taxon>
        <taxon>Pseudomonadati</taxon>
        <taxon>Pseudomonadota</taxon>
        <taxon>Betaproteobacteria</taxon>
        <taxon>Burkholderiales</taxon>
        <taxon>Sutterellaceae</taxon>
        <taxon>Sutterella</taxon>
    </lineage>
</organism>
<dbReference type="KEGG" id="sutt:SUTMEG_14640"/>
<gene>
    <name evidence="2" type="ORF">SUTMEG_14640</name>
</gene>
<protein>
    <recommendedName>
        <fullName evidence="4">Surface antigen domain-containing protein</fullName>
    </recommendedName>
</protein>
<dbReference type="RefSeq" id="WP_120177165.1">
    <property type="nucleotide sequence ID" value="NZ_AP018786.1"/>
</dbReference>
<reference evidence="2 3" key="1">
    <citation type="journal article" date="2018" name="Int. J. Syst. Evol. Microbiol.">
        <title>Mesosutterella multiformis gen. nov., sp. nov., a member of the family Sutterellaceae and Sutterella megalosphaeroides sp. nov., isolated from human faeces.</title>
        <authorList>
            <person name="Sakamoto M."/>
            <person name="Ikeyama N."/>
            <person name="Kunihiro T."/>
            <person name="Iino T."/>
            <person name="Yuki M."/>
            <person name="Ohkuma M."/>
        </authorList>
    </citation>
    <scope>NUCLEOTIDE SEQUENCE [LARGE SCALE GENOMIC DNA]</scope>
    <source>
        <strain evidence="2 3">6FBBBH3</strain>
    </source>
</reference>
<proteinExistence type="predicted"/>
<evidence type="ECO:0000313" key="3">
    <source>
        <dbReference type="Proteomes" id="UP000271003"/>
    </source>
</evidence>
<evidence type="ECO:0008006" key="4">
    <source>
        <dbReference type="Google" id="ProtNLM"/>
    </source>
</evidence>
<dbReference type="OrthoDB" id="9152529at2"/>
<dbReference type="Proteomes" id="UP000271003">
    <property type="component" value="Chromosome"/>
</dbReference>
<accession>A0A2Z6IAK7</accession>
<feature type="signal peptide" evidence="1">
    <location>
        <begin position="1"/>
        <end position="21"/>
    </location>
</feature>
<dbReference type="Pfam" id="PF16587">
    <property type="entry name" value="DUF5061"/>
    <property type="match status" value="1"/>
</dbReference>
<keyword evidence="1" id="KW-0732">Signal</keyword>
<feature type="chain" id="PRO_5016284484" description="Surface antigen domain-containing protein" evidence="1">
    <location>
        <begin position="22"/>
        <end position="121"/>
    </location>
</feature>
<evidence type="ECO:0000313" key="2">
    <source>
        <dbReference type="EMBL" id="BBF23573.1"/>
    </source>
</evidence>
<evidence type="ECO:0000256" key="1">
    <source>
        <dbReference type="SAM" id="SignalP"/>
    </source>
</evidence>
<keyword evidence="3" id="KW-1185">Reference proteome</keyword>